<organism evidence="2 3">
    <name type="scientific">Paraburkholderia unamae</name>
    <dbReference type="NCBI Taxonomy" id="219649"/>
    <lineage>
        <taxon>Bacteria</taxon>
        <taxon>Pseudomonadati</taxon>
        <taxon>Pseudomonadota</taxon>
        <taxon>Betaproteobacteria</taxon>
        <taxon>Burkholderiales</taxon>
        <taxon>Burkholderiaceae</taxon>
        <taxon>Paraburkholderia</taxon>
    </lineage>
</organism>
<feature type="transmembrane region" description="Helical" evidence="1">
    <location>
        <begin position="47"/>
        <end position="63"/>
    </location>
</feature>
<comment type="caution">
    <text evidence="2">The sequence shown here is derived from an EMBL/GenBank/DDBJ whole genome shotgun (WGS) entry which is preliminary data.</text>
</comment>
<dbReference type="Proteomes" id="UP000245712">
    <property type="component" value="Unassembled WGS sequence"/>
</dbReference>
<feature type="transmembrane region" description="Helical" evidence="1">
    <location>
        <begin position="75"/>
        <end position="94"/>
    </location>
</feature>
<dbReference type="EMBL" id="QEOB01000028">
    <property type="protein sequence ID" value="PVX71617.1"/>
    <property type="molecule type" value="Genomic_DNA"/>
</dbReference>
<dbReference type="RefSeq" id="WP_116614287.1">
    <property type="nucleotide sequence ID" value="NZ_QEOB01000028.1"/>
</dbReference>
<keyword evidence="1" id="KW-0812">Transmembrane</keyword>
<reference evidence="2 3" key="1">
    <citation type="submission" date="2018-05" db="EMBL/GenBank/DDBJ databases">
        <title>Genomic Encyclopedia of Type Strains, Phase IV (KMG-V): Genome sequencing to study the core and pangenomes of soil and plant-associated prokaryotes.</title>
        <authorList>
            <person name="Whitman W."/>
        </authorList>
    </citation>
    <scope>NUCLEOTIDE SEQUENCE [LARGE SCALE GENOMIC DNA]</scope>
    <source>
        <strain evidence="2 3">SCZa-39</strain>
    </source>
</reference>
<gene>
    <name evidence="2" type="ORF">C7402_12840</name>
</gene>
<protein>
    <submittedName>
        <fullName evidence="2">Uncharacterized protein</fullName>
    </submittedName>
</protein>
<evidence type="ECO:0000313" key="3">
    <source>
        <dbReference type="Proteomes" id="UP000245712"/>
    </source>
</evidence>
<proteinExistence type="predicted"/>
<keyword evidence="1" id="KW-0472">Membrane</keyword>
<evidence type="ECO:0000313" key="2">
    <source>
        <dbReference type="EMBL" id="PVX71617.1"/>
    </source>
</evidence>
<sequence length="103" mass="10972">MHAIWLFFAGVFFCNALPHLASGLQGLPFPTPFARPRGRGDSSPVVNVVWGFVNLVIALVFAMRDPARIGTVEGALAALAGGLAIGLFLAAHFGKVQREKRAE</sequence>
<accession>A0ABX5KFE4</accession>
<name>A0ABX5KFE4_9BURK</name>
<keyword evidence="3" id="KW-1185">Reference proteome</keyword>
<keyword evidence="1" id="KW-1133">Transmembrane helix</keyword>
<evidence type="ECO:0000256" key="1">
    <source>
        <dbReference type="SAM" id="Phobius"/>
    </source>
</evidence>